<dbReference type="InterPro" id="IPR031803">
    <property type="entry name" value="BAT_GAF/HTH-assoc"/>
</dbReference>
<reference evidence="8" key="1">
    <citation type="submission" date="2022-09" db="EMBL/GenBank/DDBJ databases">
        <title>Diverse halophilic archaea isolated from saline environments.</title>
        <authorList>
            <person name="Cui H.-L."/>
        </authorList>
    </citation>
    <scope>NUCLEOTIDE SEQUENCE</scope>
    <source>
        <strain evidence="8">ZS-35-S2</strain>
    </source>
</reference>
<dbReference type="PANTHER" id="PTHR47429">
    <property type="entry name" value="PROTEIN TWIN LOV 1"/>
    <property type="match status" value="1"/>
</dbReference>
<evidence type="ECO:0000313" key="8">
    <source>
        <dbReference type="EMBL" id="UWM56459.1"/>
    </source>
</evidence>
<dbReference type="InterPro" id="IPR007050">
    <property type="entry name" value="HTH_bacterioopsin"/>
</dbReference>
<dbReference type="InterPro" id="IPR035965">
    <property type="entry name" value="PAS-like_dom_sf"/>
</dbReference>
<dbReference type="InterPro" id="IPR003018">
    <property type="entry name" value="GAF"/>
</dbReference>
<protein>
    <submittedName>
        <fullName evidence="8">PAS domain-containing protein</fullName>
    </submittedName>
</protein>
<dbReference type="CDD" id="cd00130">
    <property type="entry name" value="PAS"/>
    <property type="match status" value="1"/>
</dbReference>
<keyword evidence="3" id="KW-0157">Chromophore</keyword>
<dbReference type="InterPro" id="IPR000700">
    <property type="entry name" value="PAS-assoc_C"/>
</dbReference>
<proteinExistence type="predicted"/>
<dbReference type="EMBL" id="CP104003">
    <property type="protein sequence ID" value="UWM56459.1"/>
    <property type="molecule type" value="Genomic_DNA"/>
</dbReference>
<evidence type="ECO:0000256" key="5">
    <source>
        <dbReference type="ARBA" id="ARBA00023163"/>
    </source>
</evidence>
<dbReference type="PROSITE" id="PS50113">
    <property type="entry name" value="PAC"/>
    <property type="match status" value="1"/>
</dbReference>
<evidence type="ECO:0000256" key="1">
    <source>
        <dbReference type="ARBA" id="ARBA00022630"/>
    </source>
</evidence>
<feature type="domain" description="PAS" evidence="6">
    <location>
        <begin position="104"/>
        <end position="177"/>
    </location>
</feature>
<name>A0A9E7R601_9EURY</name>
<dbReference type="SUPFAM" id="SSF55785">
    <property type="entry name" value="PYP-like sensor domain (PAS domain)"/>
    <property type="match status" value="1"/>
</dbReference>
<evidence type="ECO:0000259" key="7">
    <source>
        <dbReference type="PROSITE" id="PS50113"/>
    </source>
</evidence>
<keyword evidence="1" id="KW-0285">Flavoprotein</keyword>
<evidence type="ECO:0000256" key="4">
    <source>
        <dbReference type="ARBA" id="ARBA00023015"/>
    </source>
</evidence>
<dbReference type="RefSeq" id="WP_260643573.1">
    <property type="nucleotide sequence ID" value="NZ_CP104003.1"/>
</dbReference>
<dbReference type="InterPro" id="IPR000014">
    <property type="entry name" value="PAS"/>
</dbReference>
<dbReference type="Pfam" id="PF04967">
    <property type="entry name" value="HTH_10"/>
    <property type="match status" value="1"/>
</dbReference>
<dbReference type="PANTHER" id="PTHR47429:SF2">
    <property type="entry name" value="PROTEIN TWIN LOV 1"/>
    <property type="match status" value="1"/>
</dbReference>
<dbReference type="KEGG" id="ssai:N0B31_09225"/>
<dbReference type="NCBIfam" id="TIGR00229">
    <property type="entry name" value="sensory_box"/>
    <property type="match status" value="1"/>
</dbReference>
<evidence type="ECO:0000259" key="6">
    <source>
        <dbReference type="PROSITE" id="PS50112"/>
    </source>
</evidence>
<keyword evidence="4" id="KW-0805">Transcription regulation</keyword>
<evidence type="ECO:0000313" key="9">
    <source>
        <dbReference type="Proteomes" id="UP001057580"/>
    </source>
</evidence>
<feature type="domain" description="PAC" evidence="7">
    <location>
        <begin position="180"/>
        <end position="232"/>
    </location>
</feature>
<dbReference type="Pfam" id="PF13492">
    <property type="entry name" value="GAF_3"/>
    <property type="match status" value="1"/>
</dbReference>
<gene>
    <name evidence="8" type="ORF">N0B31_09225</name>
</gene>
<dbReference type="Gene3D" id="3.30.450.20">
    <property type="entry name" value="PAS domain"/>
    <property type="match status" value="1"/>
</dbReference>
<dbReference type="PROSITE" id="PS50112">
    <property type="entry name" value="PAS"/>
    <property type="match status" value="1"/>
</dbReference>
<dbReference type="SUPFAM" id="SSF55781">
    <property type="entry name" value="GAF domain-like"/>
    <property type="match status" value="1"/>
</dbReference>
<dbReference type="SMART" id="SM00086">
    <property type="entry name" value="PAC"/>
    <property type="match status" value="1"/>
</dbReference>
<evidence type="ECO:0000256" key="2">
    <source>
        <dbReference type="ARBA" id="ARBA00022643"/>
    </source>
</evidence>
<accession>A0A9E7R601</accession>
<dbReference type="Gene3D" id="3.30.450.40">
    <property type="match status" value="1"/>
</dbReference>
<keyword evidence="2" id="KW-0288">FMN</keyword>
<dbReference type="InterPro" id="IPR029016">
    <property type="entry name" value="GAF-like_dom_sf"/>
</dbReference>
<keyword evidence="5" id="KW-0804">Transcription</keyword>
<dbReference type="InterPro" id="IPR001610">
    <property type="entry name" value="PAC"/>
</dbReference>
<evidence type="ECO:0000256" key="3">
    <source>
        <dbReference type="ARBA" id="ARBA00022991"/>
    </source>
</evidence>
<dbReference type="Pfam" id="PF15915">
    <property type="entry name" value="BAT"/>
    <property type="match status" value="1"/>
</dbReference>
<dbReference type="Pfam" id="PF13426">
    <property type="entry name" value="PAS_9"/>
    <property type="match status" value="1"/>
</dbReference>
<keyword evidence="9" id="KW-1185">Reference proteome</keyword>
<dbReference type="GeneID" id="74942601"/>
<organism evidence="8 9">
    <name type="scientific">Salinirubellus salinus</name>
    <dbReference type="NCBI Taxonomy" id="1364945"/>
    <lineage>
        <taxon>Archaea</taxon>
        <taxon>Methanobacteriati</taxon>
        <taxon>Methanobacteriota</taxon>
        <taxon>Stenosarchaea group</taxon>
        <taxon>Halobacteria</taxon>
        <taxon>Halobacteriales</taxon>
        <taxon>Natronomonadaceae</taxon>
        <taxon>Salinirubellus</taxon>
    </lineage>
</organism>
<sequence length="613" mass="65640">MRDARVLVVGRDADCAVDSGRRTLDVVKVRRPRAALERLDEGFDYVVCHDCTPEEVAGFETAATCPVLEGLPETERTLAERVDALVGALETDGGVSLGPHAELSAAVKRRAIDAAPVGVTIADARLEDYPLVYVNDGFETMTGYTASEVLGRNCRFLQGEGTDPLSVTRFREALDRAEPRVVELRNYRKDGSPFWNRVELAPVEDEAGAVTHFVGFQMDVTARREAEAEVERERADLEALLDRVNGLLGDVTAGLMEASSRRAVERALTERLAGSGAYRGAWVATPDLGSGRLEPGASVGVEDPPTVSLDGDTLVARAHGTGELVFGTGRTADGDEEPVAAVPLQYRGTTYGVCCVHGGAGTTFGQHDRAVFRVLGRAAATAIHAIEGRRLLGSDAVTELELRLPESFPAALAARLEATLTYEGAVFGDDHVRTFYTVAGADAATVTAEAARESAVEGCRAVTGDPDPLLEFVVGTESLVSAIADRGAELRTAAADADGVTLTLSLPVGAETRSVVESLRGRFGPVELLATRERDRPTRTRPEFREELESRLTDRQLTALRLAHVGGYFAPTRRASGDELAAAMGVSRSTFHQHLRAAQRKLVDGFFDPESDT</sequence>
<dbReference type="AlphaFoldDB" id="A0A9E7R601"/>
<dbReference type="Proteomes" id="UP001057580">
    <property type="component" value="Chromosome"/>
</dbReference>